<evidence type="ECO:0000313" key="2">
    <source>
        <dbReference type="EMBL" id="MDO3720684.1"/>
    </source>
</evidence>
<evidence type="ECO:0000313" key="3">
    <source>
        <dbReference type="Proteomes" id="UP001168640"/>
    </source>
</evidence>
<dbReference type="Pfam" id="PF02589">
    <property type="entry name" value="LUD_dom"/>
    <property type="match status" value="1"/>
</dbReference>
<dbReference type="RefSeq" id="WP_302908822.1">
    <property type="nucleotide sequence ID" value="NZ_JAUMIS010000001.1"/>
</dbReference>
<evidence type="ECO:0000259" key="1">
    <source>
        <dbReference type="Pfam" id="PF02589"/>
    </source>
</evidence>
<dbReference type="InterPro" id="IPR037171">
    <property type="entry name" value="NagB/RpiA_transferase-like"/>
</dbReference>
<feature type="domain" description="LUD" evidence="1">
    <location>
        <begin position="40"/>
        <end position="217"/>
    </location>
</feature>
<comment type="caution">
    <text evidence="2">The sequence shown here is derived from an EMBL/GenBank/DDBJ whole genome shotgun (WGS) entry which is preliminary data.</text>
</comment>
<protein>
    <submittedName>
        <fullName evidence="2">Lactate utilization protein</fullName>
    </submittedName>
</protein>
<dbReference type="InterPro" id="IPR024185">
    <property type="entry name" value="FTHF_cligase-like_sf"/>
</dbReference>
<accession>A0ABT8VXH0</accession>
<organism evidence="2 3">
    <name type="scientific">Marinobacter suaedae</name>
    <dbReference type="NCBI Taxonomy" id="3057675"/>
    <lineage>
        <taxon>Bacteria</taxon>
        <taxon>Pseudomonadati</taxon>
        <taxon>Pseudomonadota</taxon>
        <taxon>Gammaproteobacteria</taxon>
        <taxon>Pseudomonadales</taxon>
        <taxon>Marinobacteraceae</taxon>
        <taxon>Marinobacter</taxon>
    </lineage>
</organism>
<name>A0ABT8VXH0_9GAMM</name>
<reference evidence="2" key="1">
    <citation type="submission" date="2023-07" db="EMBL/GenBank/DDBJ databases">
        <title>Marinobacter sp. chi1 genome sequencing and assembly.</title>
        <authorList>
            <person name="Park S."/>
        </authorList>
    </citation>
    <scope>NUCLEOTIDE SEQUENCE</scope>
    <source>
        <strain evidence="2">Chi1</strain>
    </source>
</reference>
<dbReference type="Proteomes" id="UP001168640">
    <property type="component" value="Unassembled WGS sequence"/>
</dbReference>
<dbReference type="PANTHER" id="PTHR43682">
    <property type="entry name" value="LACTATE UTILIZATION PROTEIN C"/>
    <property type="match status" value="1"/>
</dbReference>
<sequence length="218" mass="24497">MSSRETILQRLRNRTGGELVAPASDFSVLERPDWSTEERIERFEKTIESVHGEVHRCTRENWIDRVAEILSARNARNLLIPTQHQIGKDLRAVAERDDLPNLLIYDEPIESWQPALFNDVDAGITSTRGGITETGSLILWPTPDEPRLMSLVPPIHIAILEASKLYTTLYEAMHAQNWKTGMPTNALLISGPSKTADIEQTLAYGVHGPKELIVLVIE</sequence>
<dbReference type="SUPFAM" id="SSF100950">
    <property type="entry name" value="NagB/RpiA/CoA transferase-like"/>
    <property type="match status" value="1"/>
</dbReference>
<dbReference type="PANTHER" id="PTHR43682:SF1">
    <property type="entry name" value="LACTATE UTILIZATION PROTEIN C"/>
    <property type="match status" value="1"/>
</dbReference>
<dbReference type="Gene3D" id="3.40.50.10420">
    <property type="entry name" value="NagB/RpiA/CoA transferase-like"/>
    <property type="match status" value="1"/>
</dbReference>
<keyword evidence="3" id="KW-1185">Reference proteome</keyword>
<dbReference type="EMBL" id="JAUMIS010000001">
    <property type="protein sequence ID" value="MDO3720684.1"/>
    <property type="molecule type" value="Genomic_DNA"/>
</dbReference>
<gene>
    <name evidence="2" type="ORF">QVZ43_03050</name>
</gene>
<proteinExistence type="predicted"/>
<dbReference type="InterPro" id="IPR003741">
    <property type="entry name" value="LUD_dom"/>
</dbReference>